<dbReference type="InterPro" id="IPR000276">
    <property type="entry name" value="GPCR_Rhodpsn"/>
</dbReference>
<evidence type="ECO:0000256" key="4">
    <source>
        <dbReference type="ARBA" id="ARBA00022989"/>
    </source>
</evidence>
<evidence type="ECO:0000256" key="1">
    <source>
        <dbReference type="ARBA" id="ARBA00004141"/>
    </source>
</evidence>
<evidence type="ECO:0000256" key="2">
    <source>
        <dbReference type="ARBA" id="ARBA00022692"/>
    </source>
</evidence>
<keyword evidence="5 12" id="KW-0297">G-protein coupled receptor</keyword>
<dbReference type="PANTHER" id="PTHR24232">
    <property type="entry name" value="G-PROTEIN COUPLED RECEPTOR"/>
    <property type="match status" value="1"/>
</dbReference>
<feature type="transmembrane region" description="Helical" evidence="13">
    <location>
        <begin position="180"/>
        <end position="206"/>
    </location>
</feature>
<sequence length="339" mass="38351">MANLTNCPLNRTLHFRYPLYTAVYSLVLILGLPLNGISLWIFFRRLGLRSPPAIYMANLALSDLLFIISLPLRIYYFATARWPFGDVMCMIPGTLFSVNINSSSLFISLISLDRFLAVVYPLRSRALRTPGFARLACGTVWLLTLAFSIPFAFINMTKMDKCNITQCFDGLDERKWKPALIIYSVTLGLGVVIPFIIILFCTVLVIKTLNSQQINSSMFDKQKIILVFVMSLLIYAVCFVPLYIVLILYSLHKNGYLAHRFYDALPITLCLATMNSCMDPVMYYFTTNAFLKKKKKKIELTVTVAADSVSKQSNMRLQNLPSSKMQCGAEPVEKVQSTV</sequence>
<organism evidence="15 16">
    <name type="scientific">Acipenser oxyrinchus oxyrinchus</name>
    <dbReference type="NCBI Taxonomy" id="40147"/>
    <lineage>
        <taxon>Eukaryota</taxon>
        <taxon>Metazoa</taxon>
        <taxon>Chordata</taxon>
        <taxon>Craniata</taxon>
        <taxon>Vertebrata</taxon>
        <taxon>Euteleostomi</taxon>
        <taxon>Actinopterygii</taxon>
        <taxon>Chondrostei</taxon>
        <taxon>Acipenseriformes</taxon>
        <taxon>Acipenseridae</taxon>
        <taxon>Acipenser</taxon>
    </lineage>
</organism>
<evidence type="ECO:0000256" key="12">
    <source>
        <dbReference type="RuleBase" id="RU000688"/>
    </source>
</evidence>
<dbReference type="CDD" id="cd14982">
    <property type="entry name" value="7tmA_purinoceptor-like"/>
    <property type="match status" value="1"/>
</dbReference>
<feature type="transmembrane region" description="Helical" evidence="13">
    <location>
        <begin position="132"/>
        <end position="154"/>
    </location>
</feature>
<keyword evidence="8" id="KW-1015">Disulfide bond</keyword>
<dbReference type="InterPro" id="IPR017452">
    <property type="entry name" value="GPCR_Rhodpsn_7TM"/>
</dbReference>
<dbReference type="Gene3D" id="1.20.1070.10">
    <property type="entry name" value="Rhodopsin 7-helix transmembrane proteins"/>
    <property type="match status" value="1"/>
</dbReference>
<gene>
    <name evidence="15" type="primary">LPAR4</name>
    <name evidence="15" type="ORF">AOXY_G17324</name>
</gene>
<evidence type="ECO:0000313" key="16">
    <source>
        <dbReference type="Proteomes" id="UP001230051"/>
    </source>
</evidence>
<evidence type="ECO:0000256" key="6">
    <source>
        <dbReference type="ARBA" id="ARBA00023130"/>
    </source>
</evidence>
<comment type="similarity">
    <text evidence="12">Belongs to the G-protein coupled receptor 1 family.</text>
</comment>
<reference evidence="15" key="1">
    <citation type="submission" date="2022-02" db="EMBL/GenBank/DDBJ databases">
        <title>Atlantic sturgeon de novo genome assembly.</title>
        <authorList>
            <person name="Stock M."/>
            <person name="Klopp C."/>
            <person name="Guiguen Y."/>
            <person name="Cabau C."/>
            <person name="Parinello H."/>
            <person name="Santidrian Yebra-Pimentel E."/>
            <person name="Kuhl H."/>
            <person name="Dirks R.P."/>
            <person name="Guessner J."/>
            <person name="Wuertz S."/>
            <person name="Du K."/>
            <person name="Schartl M."/>
        </authorList>
    </citation>
    <scope>NUCLEOTIDE SEQUENCE</scope>
    <source>
        <strain evidence="15">STURGEONOMICS-FGT-2020</strain>
        <tissue evidence="15">Whole blood</tissue>
    </source>
</reference>
<accession>A0AAD8D592</accession>
<dbReference type="GO" id="GO:0070915">
    <property type="term" value="F:lysophosphatidic acid receptor activity"/>
    <property type="evidence" value="ECO:0007669"/>
    <property type="project" value="TreeGrafter"/>
</dbReference>
<evidence type="ECO:0000256" key="8">
    <source>
        <dbReference type="ARBA" id="ARBA00023157"/>
    </source>
</evidence>
<keyword evidence="7 13" id="KW-0472">Membrane</keyword>
<comment type="caution">
    <text evidence="15">The sequence shown here is derived from an EMBL/GenBank/DDBJ whole genome shotgun (WGS) entry which is preliminary data.</text>
</comment>
<feature type="transmembrane region" description="Helical" evidence="13">
    <location>
        <begin position="20"/>
        <end position="43"/>
    </location>
</feature>
<evidence type="ECO:0000313" key="15">
    <source>
        <dbReference type="EMBL" id="KAK1162457.1"/>
    </source>
</evidence>
<protein>
    <submittedName>
        <fullName evidence="15">Lysophosphatidic acid receptor 6-like</fullName>
    </submittedName>
</protein>
<dbReference type="PRINTS" id="PR00237">
    <property type="entry name" value="GPCRRHODOPSN"/>
</dbReference>
<evidence type="ECO:0000259" key="14">
    <source>
        <dbReference type="PROSITE" id="PS50262"/>
    </source>
</evidence>
<evidence type="ECO:0000256" key="5">
    <source>
        <dbReference type="ARBA" id="ARBA00023040"/>
    </source>
</evidence>
<name>A0AAD8D592_ACIOX</name>
<comment type="subcellular location">
    <subcellularLocation>
        <location evidence="1">Membrane</location>
        <topology evidence="1">Multi-pass membrane protein</topology>
    </subcellularLocation>
</comment>
<dbReference type="EMBL" id="JAGXEW010000016">
    <property type="protein sequence ID" value="KAK1162457.1"/>
    <property type="molecule type" value="Genomic_DNA"/>
</dbReference>
<dbReference type="AlphaFoldDB" id="A0AAD8D592"/>
<evidence type="ECO:0000256" key="7">
    <source>
        <dbReference type="ARBA" id="ARBA00023136"/>
    </source>
</evidence>
<dbReference type="GO" id="GO:0002250">
    <property type="term" value="P:adaptive immune response"/>
    <property type="evidence" value="ECO:0007669"/>
    <property type="project" value="UniProtKB-KW"/>
</dbReference>
<evidence type="ECO:0000256" key="13">
    <source>
        <dbReference type="SAM" id="Phobius"/>
    </source>
</evidence>
<keyword evidence="16" id="KW-1185">Reference proteome</keyword>
<dbReference type="SUPFAM" id="SSF81321">
    <property type="entry name" value="Family A G protein-coupled receptor-like"/>
    <property type="match status" value="1"/>
</dbReference>
<feature type="transmembrane region" description="Helical" evidence="13">
    <location>
        <begin position="226"/>
        <end position="252"/>
    </location>
</feature>
<evidence type="ECO:0000256" key="9">
    <source>
        <dbReference type="ARBA" id="ARBA00023170"/>
    </source>
</evidence>
<dbReference type="GO" id="GO:0005886">
    <property type="term" value="C:plasma membrane"/>
    <property type="evidence" value="ECO:0007669"/>
    <property type="project" value="TreeGrafter"/>
</dbReference>
<feature type="domain" description="G-protein coupled receptors family 1 profile" evidence="14">
    <location>
        <begin position="34"/>
        <end position="283"/>
    </location>
</feature>
<feature type="transmembrane region" description="Helical" evidence="13">
    <location>
        <begin position="55"/>
        <end position="78"/>
    </location>
</feature>
<dbReference type="GO" id="GO:0035025">
    <property type="term" value="P:positive regulation of Rho protein signal transduction"/>
    <property type="evidence" value="ECO:0007669"/>
    <property type="project" value="TreeGrafter"/>
</dbReference>
<evidence type="ECO:0000256" key="10">
    <source>
        <dbReference type="ARBA" id="ARBA00023180"/>
    </source>
</evidence>
<dbReference type="PRINTS" id="PR01157">
    <property type="entry name" value="P2YPURNOCPTR"/>
</dbReference>
<dbReference type="GO" id="GO:0007200">
    <property type="term" value="P:phospholipase C-activating G protein-coupled receptor signaling pathway"/>
    <property type="evidence" value="ECO:0007669"/>
    <property type="project" value="TreeGrafter"/>
</dbReference>
<dbReference type="Proteomes" id="UP001230051">
    <property type="component" value="Unassembled WGS sequence"/>
</dbReference>
<dbReference type="Pfam" id="PF00001">
    <property type="entry name" value="7tm_1"/>
    <property type="match status" value="1"/>
</dbReference>
<dbReference type="FunFam" id="1.20.1070.10:FF:000017">
    <property type="entry name" value="lysophosphatidic acid receptor 4"/>
    <property type="match status" value="1"/>
</dbReference>
<keyword evidence="3" id="KW-0391">Immunity</keyword>
<keyword evidence="2 12" id="KW-0812">Transmembrane</keyword>
<dbReference type="PROSITE" id="PS50262">
    <property type="entry name" value="G_PROTEIN_RECEP_F1_2"/>
    <property type="match status" value="1"/>
</dbReference>
<keyword evidence="6" id="KW-1064">Adaptive immunity</keyword>
<feature type="transmembrane region" description="Helical" evidence="13">
    <location>
        <begin position="98"/>
        <end position="120"/>
    </location>
</feature>
<dbReference type="PROSITE" id="PS00237">
    <property type="entry name" value="G_PROTEIN_RECEP_F1_1"/>
    <property type="match status" value="1"/>
</dbReference>
<keyword evidence="11 12" id="KW-0807">Transducer</keyword>
<keyword evidence="10" id="KW-0325">Glycoprotein</keyword>
<dbReference type="PANTHER" id="PTHR24232:SF90">
    <property type="entry name" value="LYSOPHOSPHATIDIC ACID RECEPTOR 5B"/>
    <property type="match status" value="1"/>
</dbReference>
<keyword evidence="4 13" id="KW-1133">Transmembrane helix</keyword>
<keyword evidence="9 12" id="KW-0675">Receptor</keyword>
<proteinExistence type="inferred from homology"/>
<feature type="transmembrane region" description="Helical" evidence="13">
    <location>
        <begin position="264"/>
        <end position="286"/>
    </location>
</feature>
<evidence type="ECO:0000256" key="11">
    <source>
        <dbReference type="ARBA" id="ARBA00023224"/>
    </source>
</evidence>
<evidence type="ECO:0000256" key="3">
    <source>
        <dbReference type="ARBA" id="ARBA00022859"/>
    </source>
</evidence>